<evidence type="ECO:0008006" key="3">
    <source>
        <dbReference type="Google" id="ProtNLM"/>
    </source>
</evidence>
<dbReference type="Proteomes" id="UP001596203">
    <property type="component" value="Unassembled WGS sequence"/>
</dbReference>
<name>A0ABW1KN11_9ACTN</name>
<dbReference type="EMBL" id="JBHSPR010000069">
    <property type="protein sequence ID" value="MFC6022835.1"/>
    <property type="molecule type" value="Genomic_DNA"/>
</dbReference>
<keyword evidence="2" id="KW-1185">Reference proteome</keyword>
<gene>
    <name evidence="1" type="ORF">ACFP2T_42610</name>
</gene>
<protein>
    <recommendedName>
        <fullName evidence="3">IS110 family transposase</fullName>
    </recommendedName>
</protein>
<evidence type="ECO:0000313" key="1">
    <source>
        <dbReference type="EMBL" id="MFC6022835.1"/>
    </source>
</evidence>
<dbReference type="RefSeq" id="WP_377432673.1">
    <property type="nucleotide sequence ID" value="NZ_JBHSPR010000069.1"/>
</dbReference>
<proteinExistence type="predicted"/>
<accession>A0ABW1KN11</accession>
<sequence length="64" mass="7264">MTAIVDAVDTIGGRTDHDHPGPLANVRRTREGRTKREIMRSLKRYISRQLFRTRNSAHSATSTT</sequence>
<organism evidence="1 2">
    <name type="scientific">Plantactinospora solaniradicis</name>
    <dbReference type="NCBI Taxonomy" id="1723736"/>
    <lineage>
        <taxon>Bacteria</taxon>
        <taxon>Bacillati</taxon>
        <taxon>Actinomycetota</taxon>
        <taxon>Actinomycetes</taxon>
        <taxon>Micromonosporales</taxon>
        <taxon>Micromonosporaceae</taxon>
        <taxon>Plantactinospora</taxon>
    </lineage>
</organism>
<comment type="caution">
    <text evidence="1">The sequence shown here is derived from an EMBL/GenBank/DDBJ whole genome shotgun (WGS) entry which is preliminary data.</text>
</comment>
<reference evidence="2" key="1">
    <citation type="journal article" date="2019" name="Int. J. Syst. Evol. Microbiol.">
        <title>The Global Catalogue of Microorganisms (GCM) 10K type strain sequencing project: providing services to taxonomists for standard genome sequencing and annotation.</title>
        <authorList>
            <consortium name="The Broad Institute Genomics Platform"/>
            <consortium name="The Broad Institute Genome Sequencing Center for Infectious Disease"/>
            <person name="Wu L."/>
            <person name="Ma J."/>
        </authorList>
    </citation>
    <scope>NUCLEOTIDE SEQUENCE [LARGE SCALE GENOMIC DNA]</scope>
    <source>
        <strain evidence="2">ZS-35-S2</strain>
    </source>
</reference>
<evidence type="ECO:0000313" key="2">
    <source>
        <dbReference type="Proteomes" id="UP001596203"/>
    </source>
</evidence>